<keyword evidence="8" id="KW-1185">Reference proteome</keyword>
<proteinExistence type="predicted"/>
<evidence type="ECO:0000256" key="2">
    <source>
        <dbReference type="ARBA" id="ARBA00022771"/>
    </source>
</evidence>
<evidence type="ECO:0000256" key="1">
    <source>
        <dbReference type="ARBA" id="ARBA00022723"/>
    </source>
</evidence>
<organism evidence="7 8">
    <name type="scientific">Anguilla anguilla</name>
    <name type="common">European freshwater eel</name>
    <name type="synonym">Muraena anguilla</name>
    <dbReference type="NCBI Taxonomy" id="7936"/>
    <lineage>
        <taxon>Eukaryota</taxon>
        <taxon>Metazoa</taxon>
        <taxon>Chordata</taxon>
        <taxon>Craniata</taxon>
        <taxon>Vertebrata</taxon>
        <taxon>Euteleostomi</taxon>
        <taxon>Actinopterygii</taxon>
        <taxon>Neopterygii</taxon>
        <taxon>Teleostei</taxon>
        <taxon>Anguilliformes</taxon>
        <taxon>Anguillidae</taxon>
        <taxon>Anguilla</taxon>
    </lineage>
</organism>
<dbReference type="EMBL" id="JAFIRN010000005">
    <property type="protein sequence ID" value="KAG5848366.1"/>
    <property type="molecule type" value="Genomic_DNA"/>
</dbReference>
<evidence type="ECO:0000256" key="3">
    <source>
        <dbReference type="ARBA" id="ARBA00022833"/>
    </source>
</evidence>
<evidence type="ECO:0000259" key="6">
    <source>
        <dbReference type="PROSITE" id="PS50089"/>
    </source>
</evidence>
<reference evidence="7" key="1">
    <citation type="submission" date="2021-01" db="EMBL/GenBank/DDBJ databases">
        <title>A chromosome-scale assembly of European eel, Anguilla anguilla.</title>
        <authorList>
            <person name="Henkel C."/>
            <person name="Jong-Raadsen S.A."/>
            <person name="Dufour S."/>
            <person name="Weltzien F.-A."/>
            <person name="Palstra A.P."/>
            <person name="Pelster B."/>
            <person name="Spaink H.P."/>
            <person name="Van Den Thillart G.E."/>
            <person name="Jansen H."/>
            <person name="Zahm M."/>
            <person name="Klopp C."/>
            <person name="Cedric C."/>
            <person name="Louis A."/>
            <person name="Berthelot C."/>
            <person name="Parey E."/>
            <person name="Roest Crollius H."/>
            <person name="Montfort J."/>
            <person name="Robinson-Rechavi M."/>
            <person name="Bucao C."/>
            <person name="Bouchez O."/>
            <person name="Gislard M."/>
            <person name="Lluch J."/>
            <person name="Milhes M."/>
            <person name="Lampietro C."/>
            <person name="Lopez Roques C."/>
            <person name="Donnadieu C."/>
            <person name="Braasch I."/>
            <person name="Desvignes T."/>
            <person name="Postlethwait J."/>
            <person name="Bobe J."/>
            <person name="Guiguen Y."/>
            <person name="Dirks R."/>
        </authorList>
    </citation>
    <scope>NUCLEOTIDE SEQUENCE</scope>
    <source>
        <strain evidence="7">Tag_6206</strain>
        <tissue evidence="7">Liver</tissue>
    </source>
</reference>
<accession>A0A9D3S0T8</accession>
<name>A0A9D3S0T8_ANGAN</name>
<dbReference type="InterPro" id="IPR048025">
    <property type="entry name" value="RNF24_RING-H2"/>
</dbReference>
<dbReference type="Proteomes" id="UP001044222">
    <property type="component" value="Unassembled WGS sequence"/>
</dbReference>
<protein>
    <recommendedName>
        <fullName evidence="6">RING-type domain-containing protein</fullName>
    </recommendedName>
</protein>
<dbReference type="PANTHER" id="PTHR45969:SF69">
    <property type="entry name" value="FINGER DOMAIN PROTEIN, PUTATIVE (AFU_ORTHOLOGUE AFUA_3G12190)-RELATED"/>
    <property type="match status" value="1"/>
</dbReference>
<evidence type="ECO:0000256" key="4">
    <source>
        <dbReference type="PROSITE-ProRule" id="PRU00175"/>
    </source>
</evidence>
<gene>
    <name evidence="7" type="ORF">ANANG_G00097720</name>
</gene>
<dbReference type="CDD" id="cd16675">
    <property type="entry name" value="RING-H2_RNF24"/>
    <property type="match status" value="1"/>
</dbReference>
<dbReference type="Gene3D" id="3.30.40.10">
    <property type="entry name" value="Zinc/RING finger domain, C3HC4 (zinc finger)"/>
    <property type="match status" value="1"/>
</dbReference>
<dbReference type="GO" id="GO:0008270">
    <property type="term" value="F:zinc ion binding"/>
    <property type="evidence" value="ECO:0007669"/>
    <property type="project" value="UniProtKB-KW"/>
</dbReference>
<sequence length="221" mass="24484">MREKLIHKGHQRHSHAGGIRANQTGADVRAFSFIVAAAERPARSRRVPAETCRLLTLPSPRPDDRPDGRLPTSRARNTCNWTRYGGFHSGTVQGQPPLLKGTAFGAESPGEARRMFSSFRSERSARLTPHSWTLPLSPGPWPPGQNSARYAVCLEEFKQKDELGICPCKHAFHRKCLIKWLEVRKVCPLCNMPVLQLAQQQGGAEAQGPTQQPLPGVENLV</sequence>
<evidence type="ECO:0000313" key="7">
    <source>
        <dbReference type="EMBL" id="KAG5848366.1"/>
    </source>
</evidence>
<dbReference type="PANTHER" id="PTHR45969">
    <property type="entry name" value="RING ZINC FINGER PROTEIN-RELATED"/>
    <property type="match status" value="1"/>
</dbReference>
<keyword evidence="1" id="KW-0479">Metal-binding</keyword>
<evidence type="ECO:0000313" key="8">
    <source>
        <dbReference type="Proteomes" id="UP001044222"/>
    </source>
</evidence>
<dbReference type="AlphaFoldDB" id="A0A9D3S0T8"/>
<dbReference type="GO" id="GO:0016567">
    <property type="term" value="P:protein ubiquitination"/>
    <property type="evidence" value="ECO:0007669"/>
    <property type="project" value="TreeGrafter"/>
</dbReference>
<keyword evidence="2 4" id="KW-0863">Zinc-finger</keyword>
<keyword evidence="3" id="KW-0862">Zinc</keyword>
<evidence type="ECO:0000256" key="5">
    <source>
        <dbReference type="SAM" id="MobiDB-lite"/>
    </source>
</evidence>
<dbReference type="InterPro" id="IPR013083">
    <property type="entry name" value="Znf_RING/FYVE/PHD"/>
</dbReference>
<feature type="domain" description="RING-type" evidence="6">
    <location>
        <begin position="152"/>
        <end position="191"/>
    </location>
</feature>
<comment type="caution">
    <text evidence="7">The sequence shown here is derived from an EMBL/GenBank/DDBJ whole genome shotgun (WGS) entry which is preliminary data.</text>
</comment>
<dbReference type="InterPro" id="IPR001841">
    <property type="entry name" value="Znf_RING"/>
</dbReference>
<dbReference type="Pfam" id="PF13639">
    <property type="entry name" value="zf-RING_2"/>
    <property type="match status" value="1"/>
</dbReference>
<dbReference type="SUPFAM" id="SSF57850">
    <property type="entry name" value="RING/U-box"/>
    <property type="match status" value="1"/>
</dbReference>
<dbReference type="PROSITE" id="PS50089">
    <property type="entry name" value="ZF_RING_2"/>
    <property type="match status" value="1"/>
</dbReference>
<feature type="region of interest" description="Disordered" evidence="5">
    <location>
        <begin position="55"/>
        <end position="75"/>
    </location>
</feature>
<dbReference type="GO" id="GO:0061630">
    <property type="term" value="F:ubiquitin protein ligase activity"/>
    <property type="evidence" value="ECO:0007669"/>
    <property type="project" value="TreeGrafter"/>
</dbReference>